<dbReference type="PROSITE" id="PS50191">
    <property type="entry name" value="CRAL_TRIO"/>
    <property type="match status" value="1"/>
</dbReference>
<evidence type="ECO:0000256" key="5">
    <source>
        <dbReference type="ARBA" id="ARBA00022490"/>
    </source>
</evidence>
<dbReference type="Pfam" id="PF00650">
    <property type="entry name" value="CRAL_TRIO"/>
    <property type="match status" value="1"/>
</dbReference>
<feature type="compositionally biased region" description="Basic and acidic residues" evidence="10">
    <location>
        <begin position="156"/>
        <end position="171"/>
    </location>
</feature>
<comment type="caution">
    <text evidence="13">The sequence shown here is derived from an EMBL/GenBank/DDBJ whole genome shotgun (WGS) entry which is preliminary data.</text>
</comment>
<dbReference type="GO" id="GO:0005737">
    <property type="term" value="C:cytoplasm"/>
    <property type="evidence" value="ECO:0007669"/>
    <property type="project" value="UniProtKB-SubCell"/>
</dbReference>
<evidence type="ECO:0000256" key="6">
    <source>
        <dbReference type="ARBA" id="ARBA00022618"/>
    </source>
</evidence>
<protein>
    <recommendedName>
        <fullName evidence="15">Patellin-4</fullName>
    </recommendedName>
</protein>
<keyword evidence="9" id="KW-0131">Cell cycle</keyword>
<evidence type="ECO:0000256" key="4">
    <source>
        <dbReference type="ARBA" id="ARBA00022448"/>
    </source>
</evidence>
<dbReference type="Pfam" id="PF03765">
    <property type="entry name" value="CRAL_TRIO_N"/>
    <property type="match status" value="1"/>
</dbReference>
<dbReference type="Proteomes" id="UP001632038">
    <property type="component" value="Unassembled WGS sequence"/>
</dbReference>
<evidence type="ECO:0000256" key="10">
    <source>
        <dbReference type="SAM" id="MobiDB-lite"/>
    </source>
</evidence>
<evidence type="ECO:0008006" key="15">
    <source>
        <dbReference type="Google" id="ProtNLM"/>
    </source>
</evidence>
<feature type="domain" description="GOLD" evidence="12">
    <location>
        <begin position="388"/>
        <end position="519"/>
    </location>
</feature>
<evidence type="ECO:0000313" key="14">
    <source>
        <dbReference type="Proteomes" id="UP001632038"/>
    </source>
</evidence>
<dbReference type="PANTHER" id="PTHR45932">
    <property type="entry name" value="PATELLIN-1"/>
    <property type="match status" value="1"/>
</dbReference>
<evidence type="ECO:0000259" key="12">
    <source>
        <dbReference type="PROSITE" id="PS50866"/>
    </source>
</evidence>
<dbReference type="Gene3D" id="2.60.120.680">
    <property type="entry name" value="GOLD domain"/>
    <property type="match status" value="1"/>
</dbReference>
<evidence type="ECO:0000259" key="11">
    <source>
        <dbReference type="PROSITE" id="PS50191"/>
    </source>
</evidence>
<organism evidence="13 14">
    <name type="scientific">Castilleja foliolosa</name>
    <dbReference type="NCBI Taxonomy" id="1961234"/>
    <lineage>
        <taxon>Eukaryota</taxon>
        <taxon>Viridiplantae</taxon>
        <taxon>Streptophyta</taxon>
        <taxon>Embryophyta</taxon>
        <taxon>Tracheophyta</taxon>
        <taxon>Spermatophyta</taxon>
        <taxon>Magnoliopsida</taxon>
        <taxon>eudicotyledons</taxon>
        <taxon>Gunneridae</taxon>
        <taxon>Pentapetalae</taxon>
        <taxon>asterids</taxon>
        <taxon>lamiids</taxon>
        <taxon>Lamiales</taxon>
        <taxon>Orobanchaceae</taxon>
        <taxon>Pedicularideae</taxon>
        <taxon>Castillejinae</taxon>
        <taxon>Castilleja</taxon>
    </lineage>
</organism>
<dbReference type="InterPro" id="IPR036865">
    <property type="entry name" value="CRAL-TRIO_dom_sf"/>
</dbReference>
<dbReference type="SMART" id="SM00516">
    <property type="entry name" value="SEC14"/>
    <property type="match status" value="1"/>
</dbReference>
<evidence type="ECO:0000313" key="13">
    <source>
        <dbReference type="EMBL" id="KAL3614888.1"/>
    </source>
</evidence>
<evidence type="ECO:0000256" key="2">
    <source>
        <dbReference type="ARBA" id="ARBA00004496"/>
    </source>
</evidence>
<dbReference type="GO" id="GO:0051301">
    <property type="term" value="P:cell division"/>
    <property type="evidence" value="ECO:0007669"/>
    <property type="project" value="UniProtKB-KW"/>
</dbReference>
<dbReference type="InterPro" id="IPR009038">
    <property type="entry name" value="GOLD_dom"/>
</dbReference>
<evidence type="ECO:0000256" key="7">
    <source>
        <dbReference type="ARBA" id="ARBA00023121"/>
    </source>
</evidence>
<dbReference type="InterPro" id="IPR044834">
    <property type="entry name" value="PATL"/>
</dbReference>
<dbReference type="PANTHER" id="PTHR45932:SF2">
    <property type="entry name" value="PATELLIN-4"/>
    <property type="match status" value="1"/>
</dbReference>
<evidence type="ECO:0000256" key="8">
    <source>
        <dbReference type="ARBA" id="ARBA00023136"/>
    </source>
</evidence>
<keyword evidence="5" id="KW-0963">Cytoplasm</keyword>
<gene>
    <name evidence="13" type="ORF">CASFOL_040549</name>
</gene>
<dbReference type="Pfam" id="PF25099">
    <property type="entry name" value="GOLD_PATL1_C"/>
    <property type="match status" value="1"/>
</dbReference>
<evidence type="ECO:0000256" key="1">
    <source>
        <dbReference type="ARBA" id="ARBA00004370"/>
    </source>
</evidence>
<dbReference type="SUPFAM" id="SSF52087">
    <property type="entry name" value="CRAL/TRIO domain"/>
    <property type="match status" value="1"/>
</dbReference>
<comment type="subcellular location">
    <subcellularLocation>
        <location evidence="2">Cytoplasm</location>
    </subcellularLocation>
    <subcellularLocation>
        <location evidence="1">Membrane</location>
    </subcellularLocation>
</comment>
<keyword evidence="4" id="KW-0813">Transport</keyword>
<keyword evidence="8" id="KW-0472">Membrane</keyword>
<keyword evidence="14" id="KW-1185">Reference proteome</keyword>
<dbReference type="Gene3D" id="3.40.525.10">
    <property type="entry name" value="CRAL-TRIO lipid binding domain"/>
    <property type="match status" value="1"/>
</dbReference>
<dbReference type="InterPro" id="IPR056794">
    <property type="entry name" value="PATL1-6_C_GOLD"/>
</dbReference>
<dbReference type="EMBL" id="JAVIJP010000100">
    <property type="protein sequence ID" value="KAL3614888.1"/>
    <property type="molecule type" value="Genomic_DNA"/>
</dbReference>
<feature type="compositionally biased region" description="Basic and acidic residues" evidence="10">
    <location>
        <begin position="1"/>
        <end position="14"/>
    </location>
</feature>
<dbReference type="GO" id="GO:0016020">
    <property type="term" value="C:membrane"/>
    <property type="evidence" value="ECO:0007669"/>
    <property type="project" value="UniProtKB-SubCell"/>
</dbReference>
<reference evidence="14" key="1">
    <citation type="journal article" date="2024" name="IScience">
        <title>Strigolactones Initiate the Formation of Haustorium-like Structures in Castilleja.</title>
        <authorList>
            <person name="Buerger M."/>
            <person name="Peterson D."/>
            <person name="Chory J."/>
        </authorList>
    </citation>
    <scope>NUCLEOTIDE SEQUENCE [LARGE SCALE GENOMIC DNA]</scope>
</reference>
<feature type="compositionally biased region" description="Basic and acidic residues" evidence="10">
    <location>
        <begin position="32"/>
        <end position="43"/>
    </location>
</feature>
<feature type="domain" description="CRAL-TRIO" evidence="11">
    <location>
        <begin position="237"/>
        <end position="412"/>
    </location>
</feature>
<comment type="similarity">
    <text evidence="3">Belongs to the patellin family.</text>
</comment>
<keyword evidence="6" id="KW-0132">Cell division</keyword>
<proteinExistence type="inferred from homology"/>
<evidence type="ECO:0000256" key="3">
    <source>
        <dbReference type="ARBA" id="ARBA00007155"/>
    </source>
</evidence>
<name>A0ABD3BBX3_9LAMI</name>
<sequence>MSGDRKEDDAEKPQPEASPGEKTFKEAVVLNDDSKTEKTEHISDKIDKNKEIVNVDSDEKEIKSSETEKGNKNEISEEIEKDIRSFPPLSVNETKNADDCPVVSNEISETVETNEQNVSIPDLTGLEKKALLDLRSNLEDAISSNTLFAKKQASPPEKDKQIEKNDEKTETNAEETDKDVSLWGIPLLPSKGDDRTDTLLFKFLKARDLKPVVALDMLKNTLEWRRENKINSIIDEEDLGSHGYDLVAFMKGTDREGRPICYNVYGVFADEEMYNKTFGNEEGRERFLRWRIQLLEKQIMKLDFRPGGISTLLQVNDLKNAPGPSRRDIRLATKRAVEIFQDNYPEFVARNIFINVPFWYYAFNALLSPFLMQRTKSKFVFSRPSRVTETLLKHITAEEIPIMYGGLRREDNPDFSIDDAASEVIVRAGATGTIEIPAPEVGNSLMWEVSIVGWDVNYKEEFVPTDEGSYTVIVKKVRAISWQDEPIRNTFKNKEAGKVVITVENGMFKKKRVLYRYKTHN</sequence>
<evidence type="ECO:0000256" key="9">
    <source>
        <dbReference type="ARBA" id="ARBA00023306"/>
    </source>
</evidence>
<dbReference type="InterPro" id="IPR001251">
    <property type="entry name" value="CRAL-TRIO_dom"/>
</dbReference>
<accession>A0ABD3BBX3</accession>
<dbReference type="AlphaFoldDB" id="A0ABD3BBX3"/>
<dbReference type="GO" id="GO:0008289">
    <property type="term" value="F:lipid binding"/>
    <property type="evidence" value="ECO:0007669"/>
    <property type="project" value="UniProtKB-KW"/>
</dbReference>
<dbReference type="InterPro" id="IPR036273">
    <property type="entry name" value="CRAL/TRIO_N_dom_sf"/>
</dbReference>
<dbReference type="PROSITE" id="PS50866">
    <property type="entry name" value="GOLD"/>
    <property type="match status" value="1"/>
</dbReference>
<dbReference type="CDD" id="cd00170">
    <property type="entry name" value="SEC14"/>
    <property type="match status" value="1"/>
</dbReference>
<feature type="region of interest" description="Disordered" evidence="10">
    <location>
        <begin position="147"/>
        <end position="176"/>
    </location>
</feature>
<dbReference type="InterPro" id="IPR011074">
    <property type="entry name" value="CRAL/TRIO_N_dom"/>
</dbReference>
<dbReference type="SUPFAM" id="SSF46938">
    <property type="entry name" value="CRAL/TRIO N-terminal domain"/>
    <property type="match status" value="1"/>
</dbReference>
<feature type="compositionally biased region" description="Basic and acidic residues" evidence="10">
    <location>
        <begin position="60"/>
        <end position="75"/>
    </location>
</feature>
<feature type="region of interest" description="Disordered" evidence="10">
    <location>
        <begin position="1"/>
        <end position="43"/>
    </location>
</feature>
<feature type="region of interest" description="Disordered" evidence="10">
    <location>
        <begin position="57"/>
        <end position="100"/>
    </location>
</feature>
<keyword evidence="7" id="KW-0446">Lipid-binding</keyword>